<dbReference type="Proteomes" id="UP001065549">
    <property type="component" value="Unassembled WGS sequence"/>
</dbReference>
<protein>
    <submittedName>
        <fullName evidence="2">GH3 auxin-responsive promoter family protein</fullName>
    </submittedName>
</protein>
<accession>A0A9J6QYJ3</accession>
<proteinExistence type="predicted"/>
<keyword evidence="3" id="KW-1185">Reference proteome</keyword>
<comment type="caution">
    <text evidence="2">The sequence shown here is derived from an EMBL/GenBank/DDBJ whole genome shotgun (WGS) entry which is preliminary data.</text>
</comment>
<dbReference type="Gene3D" id="3.40.50.12780">
    <property type="entry name" value="N-terminal domain of ligase-like"/>
    <property type="match status" value="1"/>
</dbReference>
<dbReference type="PANTHER" id="PTHR31901:SF9">
    <property type="entry name" value="GH3 DOMAIN-CONTAINING PROTEIN"/>
    <property type="match status" value="1"/>
</dbReference>
<dbReference type="InterPro" id="IPR055377">
    <property type="entry name" value="GH3_M"/>
</dbReference>
<dbReference type="EMBL" id="JAOSHN010000011">
    <property type="protein sequence ID" value="MCU7380582.1"/>
    <property type="molecule type" value="Genomic_DNA"/>
</dbReference>
<dbReference type="InterPro" id="IPR004993">
    <property type="entry name" value="GH3"/>
</dbReference>
<reference evidence="2" key="1">
    <citation type="submission" date="2022-09" db="EMBL/GenBank/DDBJ databases">
        <title>Culturomic study of gut microbiota in children with autism spectrum disorder.</title>
        <authorList>
            <person name="Efimov B.A."/>
            <person name="Chaplin A.V."/>
            <person name="Sokolova S.R."/>
            <person name="Pikina A.P."/>
            <person name="Korzhanova M."/>
            <person name="Belova V."/>
            <person name="Korostin D."/>
        </authorList>
    </citation>
    <scope>NUCLEOTIDE SEQUENCE</scope>
    <source>
        <strain evidence="2">ASD5510</strain>
    </source>
</reference>
<evidence type="ECO:0000259" key="1">
    <source>
        <dbReference type="Pfam" id="PF23571"/>
    </source>
</evidence>
<dbReference type="PANTHER" id="PTHR31901">
    <property type="entry name" value="GH3 DOMAIN-CONTAINING PROTEIN"/>
    <property type="match status" value="1"/>
</dbReference>
<evidence type="ECO:0000313" key="2">
    <source>
        <dbReference type="EMBL" id="MCU7380582.1"/>
    </source>
</evidence>
<dbReference type="GO" id="GO:0005737">
    <property type="term" value="C:cytoplasm"/>
    <property type="evidence" value="ECO:0007669"/>
    <property type="project" value="TreeGrafter"/>
</dbReference>
<dbReference type="RefSeq" id="WP_148396691.1">
    <property type="nucleotide sequence ID" value="NZ_JAJAGH010000003.1"/>
</dbReference>
<dbReference type="Pfam" id="PF23571">
    <property type="entry name" value="GH3_M"/>
    <property type="match status" value="1"/>
</dbReference>
<gene>
    <name evidence="2" type="ORF">OBO34_19915</name>
</gene>
<evidence type="ECO:0000313" key="3">
    <source>
        <dbReference type="Proteomes" id="UP001065549"/>
    </source>
</evidence>
<feature type="domain" description="GH3 middle" evidence="1">
    <location>
        <begin position="317"/>
        <end position="398"/>
    </location>
</feature>
<dbReference type="GO" id="GO:0016881">
    <property type="term" value="F:acid-amino acid ligase activity"/>
    <property type="evidence" value="ECO:0007669"/>
    <property type="project" value="TreeGrafter"/>
</dbReference>
<name>A0A9J6QYJ3_9FIRM</name>
<organism evidence="2 3">
    <name type="scientific">Hominibacterium faecale</name>
    <dbReference type="NCBI Taxonomy" id="2839743"/>
    <lineage>
        <taxon>Bacteria</taxon>
        <taxon>Bacillati</taxon>
        <taxon>Bacillota</taxon>
        <taxon>Clostridia</taxon>
        <taxon>Peptostreptococcales</taxon>
        <taxon>Anaerovoracaceae</taxon>
        <taxon>Hominibacterium</taxon>
    </lineage>
</organism>
<sequence length="546" mass="62971">MKFEEKLKKKRSEEIWNEYCGFLDLNISEYMGMQKRLMEEQLFLWGNSELGKRLLKGRRIHSIEELRESFPLTTYEDYADVLLQKQSSMLPGDPIIWIQTTWEGGKHPVKVAPYTQSMLNTYKNNVLACMILSTSTEKKKFDVKATDTFLYGLAPLPYATGLFPRALHDEVSIEFLPPVEEAERLSFSERNKKGFKLGMSKGIDYFFGLGSVAYFVSQTLSKMTSGSSGKKGSSIVSLSPRILLRYLKAKRICKREGRALMPKDIFDLKGFMVAGTDNHCYKDELEELWGVRPMELFAGTEPSCIGTETWTREGMYFFPDTCFYEFIPESEMLKNMEDKAYQPKTYLMDEVQPGEKYEIVISVLKGGAFMRYRVGDVYRCMGLENSEDQTKIPRFQYIDRVSDVIDIAGFTRITESAIQTVVDLSGLDIAGWFASKEYNENKKPLMHVYVELAADSLASQAVGKEILKEHLTVYFKYVDHDYKDLKMILGMDPLQITILKCGTLAEYENRYKKKIRKINPSTYEIKELLQLQTSRYAVQKEGIRYE</sequence>
<dbReference type="InterPro" id="IPR042099">
    <property type="entry name" value="ANL_N_sf"/>
</dbReference>
<dbReference type="AlphaFoldDB" id="A0A9J6QYJ3"/>